<protein>
    <submittedName>
        <fullName evidence="2">Glucose-6-phosphate isomerase 1, chloroplastic</fullName>
    </submittedName>
</protein>
<feature type="compositionally biased region" description="Basic and acidic residues" evidence="1">
    <location>
        <begin position="112"/>
        <end position="126"/>
    </location>
</feature>
<feature type="region of interest" description="Disordered" evidence="1">
    <location>
        <begin position="77"/>
        <end position="138"/>
    </location>
</feature>
<organism evidence="2">
    <name type="scientific">Tanacetum cinerariifolium</name>
    <name type="common">Dalmatian daisy</name>
    <name type="synonym">Chrysanthemum cinerariifolium</name>
    <dbReference type="NCBI Taxonomy" id="118510"/>
    <lineage>
        <taxon>Eukaryota</taxon>
        <taxon>Viridiplantae</taxon>
        <taxon>Streptophyta</taxon>
        <taxon>Embryophyta</taxon>
        <taxon>Tracheophyta</taxon>
        <taxon>Spermatophyta</taxon>
        <taxon>Magnoliopsida</taxon>
        <taxon>eudicotyledons</taxon>
        <taxon>Gunneridae</taxon>
        <taxon>Pentapetalae</taxon>
        <taxon>asterids</taxon>
        <taxon>campanulids</taxon>
        <taxon>Asterales</taxon>
        <taxon>Asteraceae</taxon>
        <taxon>Asteroideae</taxon>
        <taxon>Anthemideae</taxon>
        <taxon>Anthemidinae</taxon>
        <taxon>Tanacetum</taxon>
    </lineage>
</organism>
<proteinExistence type="predicted"/>
<name>A0A6L2KX26_TANCI</name>
<evidence type="ECO:0000313" key="2">
    <source>
        <dbReference type="EMBL" id="GEU53330.1"/>
    </source>
</evidence>
<dbReference type="GO" id="GO:0016853">
    <property type="term" value="F:isomerase activity"/>
    <property type="evidence" value="ECO:0007669"/>
    <property type="project" value="UniProtKB-KW"/>
</dbReference>
<reference evidence="2" key="1">
    <citation type="journal article" date="2019" name="Sci. Rep.">
        <title>Draft genome of Tanacetum cinerariifolium, the natural source of mosquito coil.</title>
        <authorList>
            <person name="Yamashiro T."/>
            <person name="Shiraishi A."/>
            <person name="Satake H."/>
            <person name="Nakayama K."/>
        </authorList>
    </citation>
    <scope>NUCLEOTIDE SEQUENCE</scope>
</reference>
<dbReference type="EMBL" id="BKCJ010003156">
    <property type="protein sequence ID" value="GEU53330.1"/>
    <property type="molecule type" value="Genomic_DNA"/>
</dbReference>
<feature type="compositionally biased region" description="Polar residues" evidence="1">
    <location>
        <begin position="129"/>
        <end position="138"/>
    </location>
</feature>
<comment type="caution">
    <text evidence="2">The sequence shown here is derived from an EMBL/GenBank/DDBJ whole genome shotgun (WGS) entry which is preliminary data.</text>
</comment>
<dbReference type="AlphaFoldDB" id="A0A6L2KX26"/>
<evidence type="ECO:0000256" key="1">
    <source>
        <dbReference type="SAM" id="MobiDB-lite"/>
    </source>
</evidence>
<gene>
    <name evidence="2" type="ORF">Tci_025308</name>
</gene>
<sequence>MKFLLTSFKVYYVPEGPPIGVMNEEEQRKREQDETLCIGYILSTLTGRLDDLYTPITSARDIWNSLEEKYTETRIREKNLNGASTSKVNYVDSGKNNKGNDKKRKGTWNSSKDNKKDKKPLSEEMHMASVTTTKTDDS</sequence>
<accession>A0A6L2KX26</accession>
<keyword evidence="2" id="KW-0413">Isomerase</keyword>